<dbReference type="Pfam" id="PF09148">
    <property type="entry name" value="DUF1934"/>
    <property type="match status" value="1"/>
</dbReference>
<accession>A0A1L7LKD3</accession>
<dbReference type="AlphaFoldDB" id="A0A1L7LKD3"/>
<dbReference type="Proteomes" id="UP000217758">
    <property type="component" value="Chromosome"/>
</dbReference>
<dbReference type="KEGG" id="strg:SRT_14020"/>
<organism evidence="1 2">
    <name type="scientific">Streptococcus troglodytae</name>
    <dbReference type="NCBI Taxonomy" id="1111760"/>
    <lineage>
        <taxon>Bacteria</taxon>
        <taxon>Bacillati</taxon>
        <taxon>Bacillota</taxon>
        <taxon>Bacilli</taxon>
        <taxon>Lactobacillales</taxon>
        <taxon>Streptococcaceae</taxon>
        <taxon>Streptococcus</taxon>
    </lineage>
</organism>
<name>A0A1L7LKD3_9STRE</name>
<dbReference type="RefSeq" id="WP_128833535.1">
    <property type="nucleotide sequence ID" value="NZ_AP014612.1"/>
</dbReference>
<dbReference type="EMBL" id="AP014612">
    <property type="protein sequence ID" value="BAQ24663.1"/>
    <property type="molecule type" value="Genomic_DNA"/>
</dbReference>
<reference evidence="1 2" key="1">
    <citation type="journal article" date="2016" name="Microbiol. Immunol.">
        <title>Complete genome sequence of Streptococcus troglodytae TKU31 isolated from the oral cavity of a chimpanzee (Pan troglodytes).</title>
        <authorList>
            <person name="Okamoto M."/>
            <person name="Naito M."/>
            <person name="Miyanohara M."/>
            <person name="Imai S."/>
            <person name="Nomura Y."/>
            <person name="Saito W."/>
            <person name="Momoi Y."/>
            <person name="Takada K."/>
            <person name="Miyabe-Nishiwaki T."/>
            <person name="Tomonaga M."/>
            <person name="Hanada N."/>
        </authorList>
    </citation>
    <scope>NUCLEOTIDE SEQUENCE [LARGE SCALE GENOMIC DNA]</scope>
    <source>
        <strain evidence="2">TKU 31</strain>
    </source>
</reference>
<protein>
    <recommendedName>
        <fullName evidence="3">50S ribosomal protein L19</fullName>
    </recommendedName>
</protein>
<evidence type="ECO:0008006" key="3">
    <source>
        <dbReference type="Google" id="ProtNLM"/>
    </source>
</evidence>
<gene>
    <name evidence="1" type="ORF">SRT_14020</name>
</gene>
<keyword evidence="2" id="KW-1185">Reference proteome</keyword>
<proteinExistence type="predicted"/>
<dbReference type="InterPro" id="IPR012674">
    <property type="entry name" value="Calycin"/>
</dbReference>
<evidence type="ECO:0000313" key="1">
    <source>
        <dbReference type="EMBL" id="BAQ24663.1"/>
    </source>
</evidence>
<dbReference type="SUPFAM" id="SSF50814">
    <property type="entry name" value="Lipocalins"/>
    <property type="match status" value="1"/>
</dbReference>
<dbReference type="Gene3D" id="2.40.128.20">
    <property type="match status" value="1"/>
</dbReference>
<dbReference type="InterPro" id="IPR015231">
    <property type="entry name" value="DUF1934"/>
</dbReference>
<sequence length="130" mass="15398">MQIHLRNDIDLDGQKEVIEQTHPVDVIEKNGFFYFIFVNEEKERVVIKCNDQELIMTRFSSPKSVLRFHRKVQALVTIPTPMGVQHFMTETSTFIFDKTNHSIKLDYVLKQPDSESQDIFAKYQLEVTWF</sequence>
<evidence type="ECO:0000313" key="2">
    <source>
        <dbReference type="Proteomes" id="UP000217758"/>
    </source>
</evidence>